<evidence type="ECO:0000313" key="2">
    <source>
        <dbReference type="Proteomes" id="UP000799423"/>
    </source>
</evidence>
<dbReference type="EMBL" id="MU006316">
    <property type="protein sequence ID" value="KAF2848690.1"/>
    <property type="molecule type" value="Genomic_DNA"/>
</dbReference>
<sequence length="91" mass="10293">MEPSRRQTSKSDVLLAPNLAIGCVRRLGRRDTYVFNLVRLSALASRKVRESDEAISALFIAFRGVPRQRLQYYMSFATRLAVKCAGRLCIS</sequence>
<accession>A0A6A7AZL6</accession>
<dbReference type="PROSITE" id="PS51257">
    <property type="entry name" value="PROKAR_LIPOPROTEIN"/>
    <property type="match status" value="1"/>
</dbReference>
<name>A0A6A7AZL6_9PLEO</name>
<dbReference type="Proteomes" id="UP000799423">
    <property type="component" value="Unassembled WGS sequence"/>
</dbReference>
<organism evidence="1 2">
    <name type="scientific">Plenodomus tracheiphilus IPT5</name>
    <dbReference type="NCBI Taxonomy" id="1408161"/>
    <lineage>
        <taxon>Eukaryota</taxon>
        <taxon>Fungi</taxon>
        <taxon>Dikarya</taxon>
        <taxon>Ascomycota</taxon>
        <taxon>Pezizomycotina</taxon>
        <taxon>Dothideomycetes</taxon>
        <taxon>Pleosporomycetidae</taxon>
        <taxon>Pleosporales</taxon>
        <taxon>Pleosporineae</taxon>
        <taxon>Leptosphaeriaceae</taxon>
        <taxon>Plenodomus</taxon>
    </lineage>
</organism>
<reference evidence="1" key="1">
    <citation type="submission" date="2020-01" db="EMBL/GenBank/DDBJ databases">
        <authorList>
            <consortium name="DOE Joint Genome Institute"/>
            <person name="Haridas S."/>
            <person name="Albert R."/>
            <person name="Binder M."/>
            <person name="Bloem J."/>
            <person name="Labutti K."/>
            <person name="Salamov A."/>
            <person name="Andreopoulos B."/>
            <person name="Baker S.E."/>
            <person name="Barry K."/>
            <person name="Bills G."/>
            <person name="Bluhm B.H."/>
            <person name="Cannon C."/>
            <person name="Castanera R."/>
            <person name="Culley D.E."/>
            <person name="Daum C."/>
            <person name="Ezra D."/>
            <person name="Gonzalez J.B."/>
            <person name="Henrissat B."/>
            <person name="Kuo A."/>
            <person name="Liang C."/>
            <person name="Lipzen A."/>
            <person name="Lutzoni F."/>
            <person name="Magnuson J."/>
            <person name="Mondo S."/>
            <person name="Nolan M."/>
            <person name="Ohm R."/>
            <person name="Pangilinan J."/>
            <person name="Park H.-J."/>
            <person name="Ramirez L."/>
            <person name="Alfaro M."/>
            <person name="Sun H."/>
            <person name="Tritt A."/>
            <person name="Yoshinaga Y."/>
            <person name="Zwiers L.-H."/>
            <person name="Turgeon B.G."/>
            <person name="Goodwin S.B."/>
            <person name="Spatafora J.W."/>
            <person name="Crous P.W."/>
            <person name="Grigoriev I.V."/>
        </authorList>
    </citation>
    <scope>NUCLEOTIDE SEQUENCE</scope>
    <source>
        <strain evidence="1">IPT5</strain>
    </source>
</reference>
<evidence type="ECO:0000313" key="1">
    <source>
        <dbReference type="EMBL" id="KAF2848690.1"/>
    </source>
</evidence>
<proteinExistence type="predicted"/>
<gene>
    <name evidence="1" type="ORF">T440DRAFT_151721</name>
</gene>
<dbReference type="AlphaFoldDB" id="A0A6A7AZL6"/>
<keyword evidence="2" id="KW-1185">Reference proteome</keyword>
<protein>
    <submittedName>
        <fullName evidence="1">Uncharacterized protein</fullName>
    </submittedName>
</protein>